<evidence type="ECO:0000313" key="16">
    <source>
        <dbReference type="Proteomes" id="UP000434273"/>
    </source>
</evidence>
<feature type="compositionally biased region" description="Acidic residues" evidence="14">
    <location>
        <begin position="650"/>
        <end position="669"/>
    </location>
</feature>
<reference evidence="15 16" key="1">
    <citation type="journal article" date="2019" name="Can. Vet. J.">
        <title>First reported outbreak of Duck atadenovirus A tracheobronchitis in 3-week-old ducklings in Quebec including whole genome sequence of the virus.</title>
        <authorList>
            <person name="Chenier S."/>
            <person name="Desroches M."/>
            <person name="Provost C."/>
            <person name="Bournival V."/>
            <person name="St-Sauveur V.G."/>
            <person name="Koszegi M."/>
            <person name="Gagnon C.A."/>
        </authorList>
    </citation>
    <scope>NUCLEOTIDE SEQUENCE [LARGE SCALE GENOMIC DNA]</scope>
    <source>
        <strain evidence="15 16">FMV-19-2234581</strain>
    </source>
</reference>
<proteinExistence type="predicted"/>
<dbReference type="Proteomes" id="UP000434273">
    <property type="component" value="Segment"/>
</dbReference>
<keyword evidence="7" id="KW-0694">RNA-binding</keyword>
<evidence type="ECO:0000256" key="12">
    <source>
        <dbReference type="ARBA" id="ARBA00023247"/>
    </source>
</evidence>
<dbReference type="Pfam" id="PF02438">
    <property type="entry name" value="Adeno_100"/>
    <property type="match status" value="1"/>
</dbReference>
<dbReference type="GO" id="GO:0039606">
    <property type="term" value="P:symbiont-mediated suppression of host translation initiation"/>
    <property type="evidence" value="ECO:0007669"/>
    <property type="project" value="UniProtKB-KW"/>
</dbReference>
<accession>A0A6B9ESY4</accession>
<evidence type="ECO:0000256" key="11">
    <source>
        <dbReference type="ARBA" id="ARBA00023200"/>
    </source>
</evidence>
<evidence type="ECO:0000256" key="2">
    <source>
        <dbReference type="ARBA" id="ARBA00022481"/>
    </source>
</evidence>
<evidence type="ECO:0000256" key="3">
    <source>
        <dbReference type="ARBA" id="ARBA00022553"/>
    </source>
</evidence>
<feature type="compositionally biased region" description="Basic residues" evidence="14">
    <location>
        <begin position="689"/>
        <end position="698"/>
    </location>
</feature>
<keyword evidence="12" id="KW-1262">Eukaryotic host gene expression shutoff by virus</keyword>
<evidence type="ECO:0000256" key="8">
    <source>
        <dbReference type="ARBA" id="ARBA00022921"/>
    </source>
</evidence>
<dbReference type="InterPro" id="IPR003381">
    <property type="entry name" value="L4"/>
</dbReference>
<evidence type="ECO:0000256" key="6">
    <source>
        <dbReference type="ARBA" id="ARBA00022809"/>
    </source>
</evidence>
<name>A0A6B9ESY4_DADV1</name>
<keyword evidence="3" id="KW-0597">Phosphoprotein</keyword>
<keyword evidence="6" id="KW-1193">Eukaryotic host translation shutoff by virus</keyword>
<keyword evidence="13" id="KW-1075">Inhibition of eukaryotic host translation factors by virus</keyword>
<protein>
    <submittedName>
        <fullName evidence="15">100K protein</fullName>
    </submittedName>
</protein>
<keyword evidence="11" id="KW-1035">Host cytoplasm</keyword>
<evidence type="ECO:0000256" key="14">
    <source>
        <dbReference type="SAM" id="MobiDB-lite"/>
    </source>
</evidence>
<evidence type="ECO:0000256" key="9">
    <source>
        <dbReference type="ARBA" id="ARBA00022995"/>
    </source>
</evidence>
<sequence>MEASKAKEVPASETEIKNSSSNVLSDLYQDVDALFPRHLRRQAMILKASSDADLDVLTLAKQLEESIFTPKERKVEGDPDPKLNFYPPFLTPECLALHFPFFLNLPIPRSCKANRIGSKLYEQWKVQKDLQLVFPDPATCKWNDALGAADTIAELKDNQKFALLKNDSSRASWFKSKALGMTTFAYPSIALPPALQKLLIELFIGKSQEPNALDQDYVPALTDSFIGNISPKLKPEVVRENAKQAVVYGVLMHCLNTFFSSKVVIKNLQEALHYTFNHGFVKLIHLLTDCNLSDFVTFHGLTHRNRLNNPLLQTQVAGNDKYDYILDSVYLFLVFTWQTAMDIWQQTLDGNTLKSIEVALGNEMGKILRKPSSVGMAEHIAGIIFPPLMVTTFQANLPDFINQTQLQNFRTFICLKSGVPQAICPLLPSDCVPLTFKESHPILWGHVLLLNLAAFVVNHGDYMKEVDSPVLISSCMCDCNLCSPHRMPCYNAALMQEILTIGKFEFQEPPDESGKVTKSLKLTPQTFANAYLRFFSERDFFFDTVQHYKTDPSEFKDPLQACVIKNTKLLATLRETQIRREKELLKRGSGVYLDPDTGEPLALPLDDSEEDCDDLREGKAIHTDASVRTSTAGKERALLYQQFLERAQEVQDDDAIVSSDEGIEEDEGEYQSAEESSVQEAQPEVRAPVRAKTRKSKRVTLQNRKQPSE</sequence>
<organism evidence="15 16">
    <name type="scientific">Duck adenovirus 1</name>
    <name type="common">DAdV-1</name>
    <dbReference type="NCBI Taxonomy" id="130329"/>
    <lineage>
        <taxon>Viruses</taxon>
        <taxon>Varidnaviria</taxon>
        <taxon>Bamfordvirae</taxon>
        <taxon>Preplasmiviricota</taxon>
        <taxon>Polisuviricotina</taxon>
        <taxon>Pharingeaviricetes</taxon>
        <taxon>Rowavirales</taxon>
        <taxon>Adenoviridae</taxon>
        <taxon>Barthadenovirus</taxon>
        <taxon>Barthadenovirus galloanserae</taxon>
        <taxon>Duck atadenovirus A</taxon>
    </lineage>
</organism>
<feature type="compositionally biased region" description="Polar residues" evidence="14">
    <location>
        <begin position="699"/>
        <end position="709"/>
    </location>
</feature>
<feature type="region of interest" description="Disordered" evidence="14">
    <location>
        <begin position="650"/>
        <end position="709"/>
    </location>
</feature>
<dbReference type="GO" id="GO:0003723">
    <property type="term" value="F:RNA binding"/>
    <property type="evidence" value="ECO:0007669"/>
    <property type="project" value="UniProtKB-KW"/>
</dbReference>
<dbReference type="EMBL" id="MN310513">
    <property type="protein sequence ID" value="QGX86429.1"/>
    <property type="molecule type" value="Genomic_DNA"/>
</dbReference>
<keyword evidence="10" id="KW-0143">Chaperone</keyword>
<evidence type="ECO:0000256" key="7">
    <source>
        <dbReference type="ARBA" id="ARBA00022884"/>
    </source>
</evidence>
<keyword evidence="4" id="KW-0945">Host-virus interaction</keyword>
<evidence type="ECO:0000256" key="10">
    <source>
        <dbReference type="ARBA" id="ARBA00023186"/>
    </source>
</evidence>
<evidence type="ECO:0000256" key="5">
    <source>
        <dbReference type="ARBA" id="ARBA00022586"/>
    </source>
</evidence>
<evidence type="ECO:0000256" key="1">
    <source>
        <dbReference type="ARBA" id="ARBA00022448"/>
    </source>
</evidence>
<keyword evidence="2" id="KW-0488">Methylation</keyword>
<evidence type="ECO:0000256" key="13">
    <source>
        <dbReference type="ARBA" id="ARBA00023325"/>
    </source>
</evidence>
<dbReference type="GO" id="GO:0039657">
    <property type="term" value="P:symbiont-mediated suppression of host gene expression"/>
    <property type="evidence" value="ECO:0007669"/>
    <property type="project" value="UniProtKB-KW"/>
</dbReference>
<keyword evidence="8" id="KW-0426">Late protein</keyword>
<keyword evidence="9" id="KW-1190">Host gene expression shutoff by virus</keyword>
<dbReference type="GO" id="GO:0039704">
    <property type="term" value="P:viral translational shunt"/>
    <property type="evidence" value="ECO:0007669"/>
    <property type="project" value="InterPro"/>
</dbReference>
<keyword evidence="1" id="KW-0813">Transport</keyword>
<keyword evidence="5" id="KW-1155">Translational shunt</keyword>
<evidence type="ECO:0000256" key="4">
    <source>
        <dbReference type="ARBA" id="ARBA00022581"/>
    </source>
</evidence>
<evidence type="ECO:0000313" key="15">
    <source>
        <dbReference type="EMBL" id="QGX86429.1"/>
    </source>
</evidence>